<dbReference type="Proteomes" id="UP001163046">
    <property type="component" value="Unassembled WGS sequence"/>
</dbReference>
<evidence type="ECO:0000259" key="6">
    <source>
        <dbReference type="PROSITE" id="PS51999"/>
    </source>
</evidence>
<evidence type="ECO:0000313" key="7">
    <source>
        <dbReference type="EMBL" id="KAJ7321179.1"/>
    </source>
</evidence>
<keyword evidence="2 4" id="KW-0863">Zinc-finger</keyword>
<evidence type="ECO:0000256" key="5">
    <source>
        <dbReference type="SAM" id="MobiDB-lite"/>
    </source>
</evidence>
<reference evidence="7" key="1">
    <citation type="submission" date="2023-01" db="EMBL/GenBank/DDBJ databases">
        <title>Genome assembly of the deep-sea coral Lophelia pertusa.</title>
        <authorList>
            <person name="Herrera S."/>
            <person name="Cordes E."/>
        </authorList>
    </citation>
    <scope>NUCLEOTIDE SEQUENCE</scope>
    <source>
        <strain evidence="7">USNM1676648</strain>
        <tissue evidence="7">Polyp</tissue>
    </source>
</reference>
<dbReference type="AlphaFoldDB" id="A0A9X0CDV6"/>
<proteinExistence type="predicted"/>
<comment type="caution">
    <text evidence="7">The sequence shown here is derived from an EMBL/GenBank/DDBJ whole genome shotgun (WGS) entry which is preliminary data.</text>
</comment>
<keyword evidence="1" id="KW-0479">Metal-binding</keyword>
<accession>A0A9X0CDV6</accession>
<dbReference type="InterPro" id="IPR010666">
    <property type="entry name" value="Znf_GRF"/>
</dbReference>
<feature type="compositionally biased region" description="Basic residues" evidence="5">
    <location>
        <begin position="36"/>
        <end position="54"/>
    </location>
</feature>
<protein>
    <recommendedName>
        <fullName evidence="6">GRF-type domain-containing protein</fullName>
    </recommendedName>
</protein>
<evidence type="ECO:0000256" key="1">
    <source>
        <dbReference type="ARBA" id="ARBA00022723"/>
    </source>
</evidence>
<feature type="region of interest" description="Disordered" evidence="5">
    <location>
        <begin position="1"/>
        <end position="59"/>
    </location>
</feature>
<evidence type="ECO:0000256" key="2">
    <source>
        <dbReference type="ARBA" id="ARBA00022771"/>
    </source>
</evidence>
<dbReference type="EMBL" id="MU827830">
    <property type="protein sequence ID" value="KAJ7321179.1"/>
    <property type="molecule type" value="Genomic_DNA"/>
</dbReference>
<feature type="domain" description="GRF-type" evidence="6">
    <location>
        <begin position="134"/>
        <end position="172"/>
    </location>
</feature>
<keyword evidence="8" id="KW-1185">Reference proteome</keyword>
<keyword evidence="3" id="KW-0862">Zinc</keyword>
<sequence length="286" mass="33310">MNMEHEVPQAQEVMTDEEMAGMDSYPYSTSKYPAQSKKRRQKSTKKESTKKRKGQQSTGTQFKITQWMPDYVTLSPPRTENLEKCTSQTGWEYVKCPMYDCFIFTGLDKVNRYLKYVQDQIPVWYKWNKEKLKCFCSEPLVLCESRSEQNPGRMYFKCQKNRCKFFQWGNEMPSCKNMGWLRGSEQVGCKSPAPMYMSLYEKTLDEISESRPLLSVTGKDPLWDEVLATSIMIVDSTNEIVSPAELKGYRSTPSSREELLQYLYLTRKLNSQAQVKAVHPSKVELQ</sequence>
<evidence type="ECO:0000313" key="8">
    <source>
        <dbReference type="Proteomes" id="UP001163046"/>
    </source>
</evidence>
<name>A0A9X0CDV6_9CNID</name>
<dbReference type="PROSITE" id="PS51999">
    <property type="entry name" value="ZF_GRF"/>
    <property type="match status" value="1"/>
</dbReference>
<gene>
    <name evidence="7" type="ORF">OS493_035350</name>
</gene>
<dbReference type="OrthoDB" id="1068153at2759"/>
<evidence type="ECO:0000256" key="3">
    <source>
        <dbReference type="ARBA" id="ARBA00022833"/>
    </source>
</evidence>
<organism evidence="7 8">
    <name type="scientific">Desmophyllum pertusum</name>
    <dbReference type="NCBI Taxonomy" id="174260"/>
    <lineage>
        <taxon>Eukaryota</taxon>
        <taxon>Metazoa</taxon>
        <taxon>Cnidaria</taxon>
        <taxon>Anthozoa</taxon>
        <taxon>Hexacorallia</taxon>
        <taxon>Scleractinia</taxon>
        <taxon>Caryophylliina</taxon>
        <taxon>Caryophylliidae</taxon>
        <taxon>Desmophyllum</taxon>
    </lineage>
</organism>
<dbReference type="GO" id="GO:0008270">
    <property type="term" value="F:zinc ion binding"/>
    <property type="evidence" value="ECO:0007669"/>
    <property type="project" value="UniProtKB-KW"/>
</dbReference>
<evidence type="ECO:0000256" key="4">
    <source>
        <dbReference type="PROSITE-ProRule" id="PRU01343"/>
    </source>
</evidence>